<dbReference type="EMBL" id="JBBPFD010000638">
    <property type="protein sequence ID" value="KAK7878050.1"/>
    <property type="molecule type" value="Genomic_DNA"/>
</dbReference>
<keyword evidence="2" id="KW-0812">Transmembrane</keyword>
<protein>
    <submittedName>
        <fullName evidence="3">Uncharacterized protein</fullName>
    </submittedName>
</protein>
<proteinExistence type="predicted"/>
<feature type="transmembrane region" description="Helical" evidence="2">
    <location>
        <begin position="67"/>
        <end position="93"/>
    </location>
</feature>
<organism evidence="3 4">
    <name type="scientific">Mugilogobius chulae</name>
    <name type="common">yellowstripe goby</name>
    <dbReference type="NCBI Taxonomy" id="88201"/>
    <lineage>
        <taxon>Eukaryota</taxon>
        <taxon>Metazoa</taxon>
        <taxon>Chordata</taxon>
        <taxon>Craniata</taxon>
        <taxon>Vertebrata</taxon>
        <taxon>Euteleostomi</taxon>
        <taxon>Actinopterygii</taxon>
        <taxon>Neopterygii</taxon>
        <taxon>Teleostei</taxon>
        <taxon>Neoteleostei</taxon>
        <taxon>Acanthomorphata</taxon>
        <taxon>Gobiaria</taxon>
        <taxon>Gobiiformes</taxon>
        <taxon>Gobioidei</taxon>
        <taxon>Gobiidae</taxon>
        <taxon>Gobionellinae</taxon>
        <taxon>Mugilogobius</taxon>
    </lineage>
</organism>
<feature type="region of interest" description="Disordered" evidence="1">
    <location>
        <begin position="133"/>
        <end position="153"/>
    </location>
</feature>
<evidence type="ECO:0000256" key="2">
    <source>
        <dbReference type="SAM" id="Phobius"/>
    </source>
</evidence>
<gene>
    <name evidence="3" type="ORF">WMY93_031300</name>
</gene>
<reference evidence="4" key="1">
    <citation type="submission" date="2024-04" db="EMBL/GenBank/DDBJ databases">
        <title>Salinicola lusitanus LLJ914,a marine bacterium isolated from the Okinawa Trough.</title>
        <authorList>
            <person name="Li J."/>
        </authorList>
    </citation>
    <scope>NUCLEOTIDE SEQUENCE [LARGE SCALE GENOMIC DNA]</scope>
</reference>
<evidence type="ECO:0000313" key="4">
    <source>
        <dbReference type="Proteomes" id="UP001460270"/>
    </source>
</evidence>
<keyword evidence="2" id="KW-0472">Membrane</keyword>
<comment type="caution">
    <text evidence="3">The sequence shown here is derived from an EMBL/GenBank/DDBJ whole genome shotgun (WGS) entry which is preliminary data.</text>
</comment>
<dbReference type="AlphaFoldDB" id="A0AAW0MFW7"/>
<sequence>MDSPRFVLSFRAEDLVWMLRGRLDALHTWMGVMVAESPETLGRQSGALSSERPREPPCTASSSYRRIVLTCSLGVTSSSVFLVYLMIILSAPLRPLRPSRQTRSPVFGPDTGTERGITEVRLPAFFQRGDGLNKRDEGKQWGKGARRPARTAF</sequence>
<evidence type="ECO:0000256" key="1">
    <source>
        <dbReference type="SAM" id="MobiDB-lite"/>
    </source>
</evidence>
<accession>A0AAW0MFW7</accession>
<name>A0AAW0MFW7_9GOBI</name>
<keyword evidence="2" id="KW-1133">Transmembrane helix</keyword>
<dbReference type="Proteomes" id="UP001460270">
    <property type="component" value="Unassembled WGS sequence"/>
</dbReference>
<keyword evidence="4" id="KW-1185">Reference proteome</keyword>
<feature type="compositionally biased region" description="Basic residues" evidence="1">
    <location>
        <begin position="144"/>
        <end position="153"/>
    </location>
</feature>
<evidence type="ECO:0000313" key="3">
    <source>
        <dbReference type="EMBL" id="KAK7878050.1"/>
    </source>
</evidence>